<accession>Q6FKU9</accession>
<gene>
    <name evidence="1" type="ordered locus">CAGL0L08470g</name>
</gene>
<proteinExistence type="predicted"/>
<evidence type="ECO:0000313" key="1">
    <source>
        <dbReference type="EMBL" id="CAG62115.1"/>
    </source>
</evidence>
<keyword evidence="2" id="KW-1185">Reference proteome</keyword>
<protein>
    <submittedName>
        <fullName evidence="1">Uncharacterized protein</fullName>
    </submittedName>
</protein>
<dbReference type="InParanoid" id="Q6FKU9"/>
<dbReference type="EMBL" id="CR380958">
    <property type="protein sequence ID" value="CAG62115.1"/>
    <property type="molecule type" value="Genomic_DNA"/>
</dbReference>
<dbReference type="HOGENOM" id="CLU_1651928_0_0_1"/>
<sequence length="160" mass="17892">MYASQSCFDLFRCVASYDVETMENGLHITIHVRRKFNESFEFRLLSGIVAQQSHASGGVHCLNHLAVDLDVSAQEDQLLPAMSVVHFSPGIVPFHHTSLHITVESKDVVLVHICMYCRYIPFTHGNTIAMGCESSDPDITAADRDCHGKNSGDWRCGKRR</sequence>
<name>Q6FKU9_CANGA</name>
<organism evidence="1 2">
    <name type="scientific">Candida glabrata (strain ATCC 2001 / BCRC 20586 / JCM 3761 / NBRC 0622 / NRRL Y-65 / CBS 138)</name>
    <name type="common">Yeast</name>
    <name type="synonym">Nakaseomyces glabratus</name>
    <dbReference type="NCBI Taxonomy" id="284593"/>
    <lineage>
        <taxon>Eukaryota</taxon>
        <taxon>Fungi</taxon>
        <taxon>Dikarya</taxon>
        <taxon>Ascomycota</taxon>
        <taxon>Saccharomycotina</taxon>
        <taxon>Saccharomycetes</taxon>
        <taxon>Saccharomycetales</taxon>
        <taxon>Saccharomycetaceae</taxon>
        <taxon>Nakaseomyces</taxon>
    </lineage>
</organism>
<dbReference type="Proteomes" id="UP000002428">
    <property type="component" value="Chromosome L"/>
</dbReference>
<dbReference type="AlphaFoldDB" id="Q6FKU9"/>
<reference evidence="1 2" key="1">
    <citation type="journal article" date="2004" name="Nature">
        <title>Genome evolution in yeasts.</title>
        <authorList>
            <consortium name="Genolevures"/>
            <person name="Dujon B."/>
            <person name="Sherman D."/>
            <person name="Fischer G."/>
            <person name="Durrens P."/>
            <person name="Casaregola S."/>
            <person name="Lafontaine I."/>
            <person name="de Montigny J."/>
            <person name="Marck C."/>
            <person name="Neuveglise C."/>
            <person name="Talla E."/>
            <person name="Goffard N."/>
            <person name="Frangeul L."/>
            <person name="Aigle M."/>
            <person name="Anthouard V."/>
            <person name="Babour A."/>
            <person name="Barbe V."/>
            <person name="Barnay S."/>
            <person name="Blanchin S."/>
            <person name="Beckerich J.M."/>
            <person name="Beyne E."/>
            <person name="Bleykasten C."/>
            <person name="Boisrame A."/>
            <person name="Boyer J."/>
            <person name="Cattolico L."/>
            <person name="Confanioleri F."/>
            <person name="de Daruvar A."/>
            <person name="Despons L."/>
            <person name="Fabre E."/>
            <person name="Fairhead C."/>
            <person name="Ferry-Dumazet H."/>
            <person name="Groppi A."/>
            <person name="Hantraye F."/>
            <person name="Hennequin C."/>
            <person name="Jauniaux N."/>
            <person name="Joyet P."/>
            <person name="Kachouri R."/>
            <person name="Kerrest A."/>
            <person name="Koszul R."/>
            <person name="Lemaire M."/>
            <person name="Lesur I."/>
            <person name="Ma L."/>
            <person name="Muller H."/>
            <person name="Nicaud J.M."/>
            <person name="Nikolski M."/>
            <person name="Oztas S."/>
            <person name="Ozier-Kalogeropoulos O."/>
            <person name="Pellenz S."/>
            <person name="Potier S."/>
            <person name="Richard G.F."/>
            <person name="Straub M.L."/>
            <person name="Suleau A."/>
            <person name="Swennene D."/>
            <person name="Tekaia F."/>
            <person name="Wesolowski-Louvel M."/>
            <person name="Westhof E."/>
            <person name="Wirth B."/>
            <person name="Zeniou-Meyer M."/>
            <person name="Zivanovic I."/>
            <person name="Bolotin-Fukuhara M."/>
            <person name="Thierry A."/>
            <person name="Bouchier C."/>
            <person name="Caudron B."/>
            <person name="Scarpelli C."/>
            <person name="Gaillardin C."/>
            <person name="Weissenbach J."/>
            <person name="Wincker P."/>
            <person name="Souciet J.L."/>
        </authorList>
    </citation>
    <scope>NUCLEOTIDE SEQUENCE [LARGE SCALE GENOMIC DNA]</scope>
    <source>
        <strain evidence="2">ATCC 2001 / BCRC 20586 / JCM 3761 / NBRC 0622 / NRRL Y-65 / CBS 138</strain>
    </source>
</reference>
<dbReference type="STRING" id="284593.Q6FKU9"/>
<evidence type="ECO:0000313" key="2">
    <source>
        <dbReference type="Proteomes" id="UP000002428"/>
    </source>
</evidence>